<accession>A0A9X3XDQ6</accession>
<sequence>MKHGAHWILPSMTLAALLMSGCAGTTKPADSPAEVKGPGAEPAAVRDPNAGCQVDNCDPKNTAEH</sequence>
<organism evidence="3 4">
    <name type="scientific">Polyangium jinanense</name>
    <dbReference type="NCBI Taxonomy" id="2829994"/>
    <lineage>
        <taxon>Bacteria</taxon>
        <taxon>Pseudomonadati</taxon>
        <taxon>Myxococcota</taxon>
        <taxon>Polyangia</taxon>
        <taxon>Polyangiales</taxon>
        <taxon>Polyangiaceae</taxon>
        <taxon>Polyangium</taxon>
    </lineage>
</organism>
<evidence type="ECO:0000256" key="2">
    <source>
        <dbReference type="SAM" id="SignalP"/>
    </source>
</evidence>
<evidence type="ECO:0000256" key="1">
    <source>
        <dbReference type="SAM" id="MobiDB-lite"/>
    </source>
</evidence>
<dbReference type="PROSITE" id="PS51257">
    <property type="entry name" value="PROKAR_LIPOPROTEIN"/>
    <property type="match status" value="1"/>
</dbReference>
<evidence type="ECO:0000313" key="3">
    <source>
        <dbReference type="EMBL" id="MDC3986216.1"/>
    </source>
</evidence>
<keyword evidence="4" id="KW-1185">Reference proteome</keyword>
<dbReference type="Proteomes" id="UP001151081">
    <property type="component" value="Unassembled WGS sequence"/>
</dbReference>
<protein>
    <recommendedName>
        <fullName evidence="5">Secreted protein</fullName>
    </recommendedName>
</protein>
<feature type="region of interest" description="Disordered" evidence="1">
    <location>
        <begin position="24"/>
        <end position="65"/>
    </location>
</feature>
<feature type="signal peptide" evidence="2">
    <location>
        <begin position="1"/>
        <end position="25"/>
    </location>
</feature>
<dbReference type="RefSeq" id="WP_272425629.1">
    <property type="nucleotide sequence ID" value="NZ_JAGTJJ010000036.1"/>
</dbReference>
<dbReference type="EMBL" id="JAGTJJ010000036">
    <property type="protein sequence ID" value="MDC3986216.1"/>
    <property type="molecule type" value="Genomic_DNA"/>
</dbReference>
<evidence type="ECO:0000313" key="4">
    <source>
        <dbReference type="Proteomes" id="UP001151081"/>
    </source>
</evidence>
<comment type="caution">
    <text evidence="3">The sequence shown here is derived from an EMBL/GenBank/DDBJ whole genome shotgun (WGS) entry which is preliminary data.</text>
</comment>
<gene>
    <name evidence="3" type="ORF">KEG57_37405</name>
</gene>
<name>A0A9X3XDQ6_9BACT</name>
<feature type="chain" id="PRO_5040802160" description="Secreted protein" evidence="2">
    <location>
        <begin position="26"/>
        <end position="65"/>
    </location>
</feature>
<evidence type="ECO:0008006" key="5">
    <source>
        <dbReference type="Google" id="ProtNLM"/>
    </source>
</evidence>
<proteinExistence type="predicted"/>
<reference evidence="3 4" key="1">
    <citation type="submission" date="2021-04" db="EMBL/GenBank/DDBJ databases">
        <title>Genome analysis of Polyangium sp.</title>
        <authorList>
            <person name="Li Y."/>
            <person name="Wang J."/>
        </authorList>
    </citation>
    <scope>NUCLEOTIDE SEQUENCE [LARGE SCALE GENOMIC DNA]</scope>
    <source>
        <strain evidence="3 4">SDU14</strain>
    </source>
</reference>
<dbReference type="AlphaFoldDB" id="A0A9X3XDQ6"/>
<keyword evidence="2" id="KW-0732">Signal</keyword>